<dbReference type="PROSITE" id="PS51155">
    <property type="entry name" value="CHIT_BIND_RR_2"/>
    <property type="match status" value="1"/>
</dbReference>
<sequence length="142" mass="14830">MKFLVVLAVAVACASADVSHVVKDESSAPVVRSEYEISPEGAFNYVYETGNGIAAEASGNVQNPNSEYPSLAVSGSYRYTSPDGTPVELSYVADAEGYKPVGSHIPVAPEIPEAIARSLAYIAAHPPTPVEAANFVAKPFQG</sequence>
<dbReference type="GO" id="GO:0062129">
    <property type="term" value="C:chitin-based extracellular matrix"/>
    <property type="evidence" value="ECO:0007669"/>
    <property type="project" value="TreeGrafter"/>
</dbReference>
<dbReference type="AlphaFoldDB" id="A0A7E5W2E1"/>
<dbReference type="GO" id="GO:0008010">
    <property type="term" value="F:structural constituent of chitin-based larval cuticle"/>
    <property type="evidence" value="ECO:0007669"/>
    <property type="project" value="TreeGrafter"/>
</dbReference>
<evidence type="ECO:0000256" key="2">
    <source>
        <dbReference type="ARBA" id="ARBA00022729"/>
    </source>
</evidence>
<accession>A0A7E5W2E1</accession>
<name>A0A7E5W2E1_TRINI</name>
<dbReference type="InterPro" id="IPR031311">
    <property type="entry name" value="CHIT_BIND_RR_consensus"/>
</dbReference>
<dbReference type="InParanoid" id="A0A7E5W2E1"/>
<evidence type="ECO:0000313" key="5">
    <source>
        <dbReference type="Proteomes" id="UP000322000"/>
    </source>
</evidence>
<evidence type="ECO:0000256" key="1">
    <source>
        <dbReference type="ARBA" id="ARBA00022460"/>
    </source>
</evidence>
<evidence type="ECO:0000256" key="4">
    <source>
        <dbReference type="SAM" id="SignalP"/>
    </source>
</evidence>
<protein>
    <submittedName>
        <fullName evidence="6">Larval cuticle protein LCP-17-like</fullName>
    </submittedName>
</protein>
<dbReference type="GeneID" id="113498739"/>
<keyword evidence="5" id="KW-1185">Reference proteome</keyword>
<dbReference type="OrthoDB" id="7998177at2759"/>
<dbReference type="InterPro" id="IPR000618">
    <property type="entry name" value="Insect_cuticle"/>
</dbReference>
<feature type="chain" id="PRO_5028919396" evidence="4">
    <location>
        <begin position="17"/>
        <end position="142"/>
    </location>
</feature>
<dbReference type="PROSITE" id="PS00233">
    <property type="entry name" value="CHIT_BIND_RR_1"/>
    <property type="match status" value="1"/>
</dbReference>
<evidence type="ECO:0000256" key="3">
    <source>
        <dbReference type="PROSITE-ProRule" id="PRU00497"/>
    </source>
</evidence>
<keyword evidence="2 4" id="KW-0732">Signal</keyword>
<dbReference type="PANTHER" id="PTHR10380:SF173">
    <property type="entry name" value="CUTICULAR PROTEIN 47EF, ISOFORM C-RELATED"/>
    <property type="match status" value="1"/>
</dbReference>
<dbReference type="KEGG" id="tnl:113498739"/>
<dbReference type="InterPro" id="IPR050468">
    <property type="entry name" value="Cuticle_Struct_Prot"/>
</dbReference>
<feature type="signal peptide" evidence="4">
    <location>
        <begin position="1"/>
        <end position="16"/>
    </location>
</feature>
<dbReference type="Proteomes" id="UP000322000">
    <property type="component" value="Chromosome 11"/>
</dbReference>
<proteinExistence type="predicted"/>
<dbReference type="PANTHER" id="PTHR10380">
    <property type="entry name" value="CUTICLE PROTEIN"/>
    <property type="match status" value="1"/>
</dbReference>
<dbReference type="RefSeq" id="XP_026734677.1">
    <property type="nucleotide sequence ID" value="XM_026878876.1"/>
</dbReference>
<dbReference type="Pfam" id="PF00379">
    <property type="entry name" value="Chitin_bind_4"/>
    <property type="match status" value="1"/>
</dbReference>
<keyword evidence="1 3" id="KW-0193">Cuticle</keyword>
<organism evidence="5 6">
    <name type="scientific">Trichoplusia ni</name>
    <name type="common">Cabbage looper</name>
    <dbReference type="NCBI Taxonomy" id="7111"/>
    <lineage>
        <taxon>Eukaryota</taxon>
        <taxon>Metazoa</taxon>
        <taxon>Ecdysozoa</taxon>
        <taxon>Arthropoda</taxon>
        <taxon>Hexapoda</taxon>
        <taxon>Insecta</taxon>
        <taxon>Pterygota</taxon>
        <taxon>Neoptera</taxon>
        <taxon>Endopterygota</taxon>
        <taxon>Lepidoptera</taxon>
        <taxon>Glossata</taxon>
        <taxon>Ditrysia</taxon>
        <taxon>Noctuoidea</taxon>
        <taxon>Noctuidae</taxon>
        <taxon>Plusiinae</taxon>
        <taxon>Trichoplusia</taxon>
    </lineage>
</organism>
<gene>
    <name evidence="6" type="primary">LOC113498739</name>
</gene>
<dbReference type="PRINTS" id="PR00947">
    <property type="entry name" value="CUTICLE"/>
</dbReference>
<reference evidence="6" key="1">
    <citation type="submission" date="2025-08" db="UniProtKB">
        <authorList>
            <consortium name="RefSeq"/>
        </authorList>
    </citation>
    <scope>IDENTIFICATION</scope>
</reference>
<evidence type="ECO:0000313" key="6">
    <source>
        <dbReference type="RefSeq" id="XP_026734677.1"/>
    </source>
</evidence>